<dbReference type="PROSITE" id="PS50181">
    <property type="entry name" value="FBOX"/>
    <property type="match status" value="1"/>
</dbReference>
<dbReference type="OrthoDB" id="1267545at2759"/>
<reference evidence="3" key="1">
    <citation type="submission" date="2018-01" db="EMBL/GenBank/DDBJ databases">
        <authorList>
            <person name="Mao J.F."/>
        </authorList>
    </citation>
    <scope>NUCLEOTIDE SEQUENCE</scope>
    <source>
        <strain evidence="3">Huo1</strain>
        <tissue evidence="3">Leaf</tissue>
    </source>
</reference>
<dbReference type="PANTHER" id="PTHR38926:SF82">
    <property type="entry name" value="F-BOX DOMAIN-CONTAINING PROTEIN"/>
    <property type="match status" value="1"/>
</dbReference>
<dbReference type="Pfam" id="PF12937">
    <property type="entry name" value="F-box-like"/>
    <property type="match status" value="1"/>
</dbReference>
<feature type="region of interest" description="Disordered" evidence="1">
    <location>
        <begin position="1"/>
        <end position="28"/>
    </location>
</feature>
<feature type="compositionally biased region" description="Basic residues" evidence="1">
    <location>
        <begin position="1"/>
        <end position="13"/>
    </location>
</feature>
<dbReference type="InterPro" id="IPR032675">
    <property type="entry name" value="LRR_dom_sf"/>
</dbReference>
<organism evidence="3">
    <name type="scientific">Salvia splendens</name>
    <name type="common">Scarlet sage</name>
    <dbReference type="NCBI Taxonomy" id="180675"/>
    <lineage>
        <taxon>Eukaryota</taxon>
        <taxon>Viridiplantae</taxon>
        <taxon>Streptophyta</taxon>
        <taxon>Embryophyta</taxon>
        <taxon>Tracheophyta</taxon>
        <taxon>Spermatophyta</taxon>
        <taxon>Magnoliopsida</taxon>
        <taxon>eudicotyledons</taxon>
        <taxon>Gunneridae</taxon>
        <taxon>Pentapetalae</taxon>
        <taxon>asterids</taxon>
        <taxon>lamiids</taxon>
        <taxon>Lamiales</taxon>
        <taxon>Lamiaceae</taxon>
        <taxon>Nepetoideae</taxon>
        <taxon>Mentheae</taxon>
        <taxon>Salviinae</taxon>
        <taxon>Salvia</taxon>
        <taxon>Salvia subgen. Calosphace</taxon>
        <taxon>core Calosphace</taxon>
    </lineage>
</organism>
<proteinExistence type="predicted"/>
<dbReference type="PANTHER" id="PTHR38926">
    <property type="entry name" value="F-BOX DOMAIN CONTAINING PROTEIN, EXPRESSED"/>
    <property type="match status" value="1"/>
</dbReference>
<dbReference type="EMBL" id="PNBA02000008">
    <property type="protein sequence ID" value="KAG6416772.1"/>
    <property type="molecule type" value="Genomic_DNA"/>
</dbReference>
<feature type="domain" description="F-box" evidence="2">
    <location>
        <begin position="30"/>
        <end position="77"/>
    </location>
</feature>
<evidence type="ECO:0000313" key="3">
    <source>
        <dbReference type="EMBL" id="KAG6416772.1"/>
    </source>
</evidence>
<dbReference type="CDD" id="cd22164">
    <property type="entry name" value="F-box_AtSKIP19-like"/>
    <property type="match status" value="1"/>
</dbReference>
<evidence type="ECO:0000259" key="2">
    <source>
        <dbReference type="PROSITE" id="PS50181"/>
    </source>
</evidence>
<dbReference type="Gene3D" id="1.20.1280.50">
    <property type="match status" value="1"/>
</dbReference>
<dbReference type="Gene3D" id="3.80.10.10">
    <property type="entry name" value="Ribonuclease Inhibitor"/>
    <property type="match status" value="1"/>
</dbReference>
<evidence type="ECO:0000256" key="1">
    <source>
        <dbReference type="SAM" id="MobiDB-lite"/>
    </source>
</evidence>
<protein>
    <recommendedName>
        <fullName evidence="2">F-box domain-containing protein</fullName>
    </recommendedName>
</protein>
<dbReference type="InterPro" id="IPR001810">
    <property type="entry name" value="F-box_dom"/>
</dbReference>
<accession>A0A8X8ZTR0</accession>
<dbReference type="AlphaFoldDB" id="A0A8X8ZTR0"/>
<dbReference type="Proteomes" id="UP000298416">
    <property type="component" value="Unassembled WGS sequence"/>
</dbReference>
<keyword evidence="4" id="KW-1185">Reference proteome</keyword>
<comment type="caution">
    <text evidence="3">The sequence shown here is derived from an EMBL/GenBank/DDBJ whole genome shotgun (WGS) entry which is preliminary data.</text>
</comment>
<sequence length="354" mass="40340">MGRRKGRNRRPRVQSKIPEPAVVASSSAPPPPWIELPRDVTANILQRLGPEAILSSAQQVCSTWWKVCKDPALWRVIDFSNTMLIDWYTKYNVMCRHAVDRSQGQLVDLTIQNFGGDELIEYIADRAQNLKRLKLGSFYDISVDAVIKAVAKLQQLEELHLTGKPWIVPAHIEAIGNSCPKLISFSYNGHGSEHPFPLELEDVDGDDDYDYDDEFSKGFGRNDYALAIVKSMPNLQHLRLCAHCMQNEGLEAILNGFPRLESLDIRRCLGLELGGDLGERCRQQIKDLRLPNDSVSTMSWLEWDGRDSFGNGIVFSDYDYDDYEDYDCYDDYFSPLGYGFFNDDGLGFFDDDHF</sequence>
<reference evidence="3" key="2">
    <citation type="submission" date="2020-08" db="EMBL/GenBank/DDBJ databases">
        <title>Plant Genome Project.</title>
        <authorList>
            <person name="Zhang R.-G."/>
        </authorList>
    </citation>
    <scope>NUCLEOTIDE SEQUENCE</scope>
    <source>
        <strain evidence="3">Huo1</strain>
        <tissue evidence="3">Leaf</tissue>
    </source>
</reference>
<dbReference type="SUPFAM" id="SSF52047">
    <property type="entry name" value="RNI-like"/>
    <property type="match status" value="1"/>
</dbReference>
<evidence type="ECO:0000313" key="4">
    <source>
        <dbReference type="Proteomes" id="UP000298416"/>
    </source>
</evidence>
<gene>
    <name evidence="3" type="ORF">SASPL_124210</name>
</gene>
<name>A0A8X8ZTR0_SALSN</name>